<organism evidence="2 3">
    <name type="scientific">Methanocella arvoryzae (strain DSM 22066 / NBRC 105507 / MRE50)</name>
    <dbReference type="NCBI Taxonomy" id="351160"/>
    <lineage>
        <taxon>Archaea</taxon>
        <taxon>Methanobacteriati</taxon>
        <taxon>Methanobacteriota</taxon>
        <taxon>Stenosarchaea group</taxon>
        <taxon>Methanomicrobia</taxon>
        <taxon>Methanocellales</taxon>
        <taxon>Methanocellaceae</taxon>
        <taxon>Methanocella</taxon>
    </lineage>
</organism>
<keyword evidence="1" id="KW-0472">Membrane</keyword>
<sequence length="258" mass="28387">MTPLANLSNSIIDNLNLKRSLNKYGITNEYAIGLITGTVNSTNAGYEGAVILINNLNNQLNDFSNATVEANERLPGIISRSKEIKNGTGYADPELQDDITHTTTDLDVMEDQIAKVQGALDNMSDVGDFLAFIQQWATGLLAYVPLIGGSLQEYAEYLFGVAEDYQENVLNLKGYAKNLLDNVRQEQLKLSSVSADAGQKTAELTGGWNARQTAWAKIWIYAIAIAILLIAVPVALLVAFIYRRNLYTIVKRPVEKKK</sequence>
<keyword evidence="1" id="KW-1133">Transmembrane helix</keyword>
<dbReference type="EMBL" id="AM114193">
    <property type="protein sequence ID" value="CAJ37151.1"/>
    <property type="molecule type" value="Genomic_DNA"/>
</dbReference>
<dbReference type="Proteomes" id="UP000000663">
    <property type="component" value="Chromosome"/>
</dbReference>
<dbReference type="RefSeq" id="WP_012035423.1">
    <property type="nucleotide sequence ID" value="NC_009464.1"/>
</dbReference>
<feature type="transmembrane region" description="Helical" evidence="1">
    <location>
        <begin position="218"/>
        <end position="242"/>
    </location>
</feature>
<dbReference type="KEGG" id="rci:RCIX1991"/>
<reference evidence="2 3" key="1">
    <citation type="journal article" date="2006" name="Science">
        <title>Genome of rice cluster I archaea -- the key methane producers in the rice rhizosphere.</title>
        <authorList>
            <person name="Erkel C."/>
            <person name="Kube M."/>
            <person name="Reinhardt R."/>
            <person name="Liesack W."/>
        </authorList>
    </citation>
    <scope>NUCLEOTIDE SEQUENCE [LARGE SCALE GENOMIC DNA]</scope>
    <source>
        <strain evidence="3">DSM 22066 / NBRC 105507 / MRE50</strain>
    </source>
</reference>
<evidence type="ECO:0000313" key="2">
    <source>
        <dbReference type="EMBL" id="CAJ37151.1"/>
    </source>
</evidence>
<name>Q0W392_METAR</name>
<accession>Q0W392</accession>
<evidence type="ECO:0000256" key="1">
    <source>
        <dbReference type="SAM" id="Phobius"/>
    </source>
</evidence>
<protein>
    <submittedName>
        <fullName evidence="2">Uncharacterized protein</fullName>
    </submittedName>
</protein>
<dbReference type="PATRIC" id="fig|351160.9.peg.1132"/>
<proteinExistence type="predicted"/>
<dbReference type="AlphaFoldDB" id="Q0W392"/>
<evidence type="ECO:0000313" key="3">
    <source>
        <dbReference type="Proteomes" id="UP000000663"/>
    </source>
</evidence>
<dbReference type="GeneID" id="5142890"/>
<keyword evidence="3" id="KW-1185">Reference proteome</keyword>
<gene>
    <name evidence="2" type="ORF">RCIX1991</name>
</gene>
<keyword evidence="1" id="KW-0812">Transmembrane</keyword>